<proteinExistence type="predicted"/>
<feature type="compositionally biased region" description="Polar residues" evidence="1">
    <location>
        <begin position="25"/>
        <end position="37"/>
    </location>
</feature>
<sequence length="81" mass="9055">MHASRLAGGGMLPRDLQSDIWSVHVESNPSNQTNGQGERQIIPTKAKCVKTKSPQVEEFSSRKFVPVRTAREDAEWSPARH</sequence>
<dbReference type="AlphaFoldDB" id="A0A2I0AGU5"/>
<keyword evidence="3" id="KW-1185">Reference proteome</keyword>
<dbReference type="EMBL" id="KZ451982">
    <property type="protein sequence ID" value="PKA54789.1"/>
    <property type="molecule type" value="Genomic_DNA"/>
</dbReference>
<reference evidence="2 3" key="1">
    <citation type="journal article" date="2017" name="Nature">
        <title>The Apostasia genome and the evolution of orchids.</title>
        <authorList>
            <person name="Zhang G.Q."/>
            <person name="Liu K.W."/>
            <person name="Li Z."/>
            <person name="Lohaus R."/>
            <person name="Hsiao Y.Y."/>
            <person name="Niu S.C."/>
            <person name="Wang J.Y."/>
            <person name="Lin Y.C."/>
            <person name="Xu Q."/>
            <person name="Chen L.J."/>
            <person name="Yoshida K."/>
            <person name="Fujiwara S."/>
            <person name="Wang Z.W."/>
            <person name="Zhang Y.Q."/>
            <person name="Mitsuda N."/>
            <person name="Wang M."/>
            <person name="Liu G.H."/>
            <person name="Pecoraro L."/>
            <person name="Huang H.X."/>
            <person name="Xiao X.J."/>
            <person name="Lin M."/>
            <person name="Wu X.Y."/>
            <person name="Wu W.L."/>
            <person name="Chen Y.Y."/>
            <person name="Chang S.B."/>
            <person name="Sakamoto S."/>
            <person name="Ohme-Takagi M."/>
            <person name="Yagi M."/>
            <person name="Zeng S.J."/>
            <person name="Shen C.Y."/>
            <person name="Yeh C.M."/>
            <person name="Luo Y.B."/>
            <person name="Tsai W.C."/>
            <person name="Van de Peer Y."/>
            <person name="Liu Z.J."/>
        </authorList>
    </citation>
    <scope>NUCLEOTIDE SEQUENCE [LARGE SCALE GENOMIC DNA]</scope>
    <source>
        <strain evidence="3">cv. Shenzhen</strain>
        <tissue evidence="2">Stem</tissue>
    </source>
</reference>
<evidence type="ECO:0000313" key="2">
    <source>
        <dbReference type="EMBL" id="PKA54789.1"/>
    </source>
</evidence>
<dbReference type="Proteomes" id="UP000236161">
    <property type="component" value="Unassembled WGS sequence"/>
</dbReference>
<feature type="region of interest" description="Disordered" evidence="1">
    <location>
        <begin position="23"/>
        <end position="42"/>
    </location>
</feature>
<evidence type="ECO:0000256" key="1">
    <source>
        <dbReference type="SAM" id="MobiDB-lite"/>
    </source>
</evidence>
<evidence type="ECO:0000313" key="3">
    <source>
        <dbReference type="Proteomes" id="UP000236161"/>
    </source>
</evidence>
<organism evidence="2 3">
    <name type="scientific">Apostasia shenzhenica</name>
    <dbReference type="NCBI Taxonomy" id="1088818"/>
    <lineage>
        <taxon>Eukaryota</taxon>
        <taxon>Viridiplantae</taxon>
        <taxon>Streptophyta</taxon>
        <taxon>Embryophyta</taxon>
        <taxon>Tracheophyta</taxon>
        <taxon>Spermatophyta</taxon>
        <taxon>Magnoliopsida</taxon>
        <taxon>Liliopsida</taxon>
        <taxon>Asparagales</taxon>
        <taxon>Orchidaceae</taxon>
        <taxon>Apostasioideae</taxon>
        <taxon>Apostasia</taxon>
    </lineage>
</organism>
<gene>
    <name evidence="2" type="ORF">AXF42_Ash000624</name>
</gene>
<name>A0A2I0AGU5_9ASPA</name>
<accession>A0A2I0AGU5</accession>
<protein>
    <submittedName>
        <fullName evidence="2">Uncharacterized protein</fullName>
    </submittedName>
</protein>